<accession>F3KSG0</accession>
<gene>
    <name evidence="1" type="ORF">HGR_06946</name>
</gene>
<dbReference type="Pfam" id="PF10945">
    <property type="entry name" value="CBP_BcsR"/>
    <property type="match status" value="1"/>
</dbReference>
<sequence length="70" mass="7224">MAVPTRNSETRAASGLPGSDVTALFAHVGAASRSADYQELVRDEAAQAAAGRWPLLAEIVGQSCGRSRAP</sequence>
<dbReference type="EMBL" id="AEGR01000050">
    <property type="protein sequence ID" value="EGI77354.1"/>
    <property type="molecule type" value="Genomic_DNA"/>
</dbReference>
<proteinExistence type="predicted"/>
<reference evidence="1 2" key="1">
    <citation type="journal article" date="2011" name="EMBO J.">
        <title>Structural diversity of bacterial flagellar motors.</title>
        <authorList>
            <person name="Chen S."/>
            <person name="Beeby M."/>
            <person name="Murphy G.E."/>
            <person name="Leadbetter J.R."/>
            <person name="Hendrixson D.R."/>
            <person name="Briegel A."/>
            <person name="Li Z."/>
            <person name="Shi J."/>
            <person name="Tocheva E.I."/>
            <person name="Muller A."/>
            <person name="Dobro M.J."/>
            <person name="Jensen G.J."/>
        </authorList>
    </citation>
    <scope>NUCLEOTIDE SEQUENCE [LARGE SCALE GENOMIC DNA]</scope>
    <source>
        <strain evidence="1 2">ATCC 19624</strain>
    </source>
</reference>
<dbReference type="RefSeq" id="WP_006297424.1">
    <property type="nucleotide sequence ID" value="NZ_AEGR01000050.1"/>
</dbReference>
<dbReference type="OrthoDB" id="9111917at2"/>
<keyword evidence="2" id="KW-1185">Reference proteome</keyword>
<name>F3KSG0_9BURK</name>
<dbReference type="AlphaFoldDB" id="F3KSG0"/>
<dbReference type="STRING" id="887062.HGR_06946"/>
<dbReference type="Proteomes" id="UP000016368">
    <property type="component" value="Unassembled WGS sequence"/>
</dbReference>
<protein>
    <submittedName>
        <fullName evidence="1">Uncharacterized protein</fullName>
    </submittedName>
</protein>
<evidence type="ECO:0000313" key="2">
    <source>
        <dbReference type="Proteomes" id="UP000016368"/>
    </source>
</evidence>
<comment type="caution">
    <text evidence="1">The sequence shown here is derived from an EMBL/GenBank/DDBJ whole genome shotgun (WGS) entry which is preliminary data.</text>
</comment>
<evidence type="ECO:0000313" key="1">
    <source>
        <dbReference type="EMBL" id="EGI77354.1"/>
    </source>
</evidence>
<organism evidence="1 2">
    <name type="scientific">Hylemonella gracilis ATCC 19624</name>
    <dbReference type="NCBI Taxonomy" id="887062"/>
    <lineage>
        <taxon>Bacteria</taxon>
        <taxon>Pseudomonadati</taxon>
        <taxon>Pseudomonadota</taxon>
        <taxon>Betaproteobacteria</taxon>
        <taxon>Burkholderiales</taxon>
        <taxon>Comamonadaceae</taxon>
        <taxon>Hylemonella</taxon>
    </lineage>
</organism>
<dbReference type="InterPro" id="IPR024487">
    <property type="entry name" value="CBP_BcsR"/>
</dbReference>